<name>A0A381Y7H3_9ZZZZ</name>
<reference evidence="1" key="1">
    <citation type="submission" date="2018-05" db="EMBL/GenBank/DDBJ databases">
        <authorList>
            <person name="Lanie J.A."/>
            <person name="Ng W.-L."/>
            <person name="Kazmierczak K.M."/>
            <person name="Andrzejewski T.M."/>
            <person name="Davidsen T.M."/>
            <person name="Wayne K.J."/>
            <person name="Tettelin H."/>
            <person name="Glass J.I."/>
            <person name="Rusch D."/>
            <person name="Podicherti R."/>
            <person name="Tsui H.-C.T."/>
            <person name="Winkler M.E."/>
        </authorList>
    </citation>
    <scope>NUCLEOTIDE SEQUENCE</scope>
</reference>
<evidence type="ECO:0000313" key="1">
    <source>
        <dbReference type="EMBL" id="SVA73019.1"/>
    </source>
</evidence>
<organism evidence="1">
    <name type="scientific">marine metagenome</name>
    <dbReference type="NCBI Taxonomy" id="408172"/>
    <lineage>
        <taxon>unclassified sequences</taxon>
        <taxon>metagenomes</taxon>
        <taxon>ecological metagenomes</taxon>
    </lineage>
</organism>
<proteinExistence type="predicted"/>
<dbReference type="AlphaFoldDB" id="A0A381Y7H3"/>
<protein>
    <submittedName>
        <fullName evidence="1">Uncharacterized protein</fullName>
    </submittedName>
</protein>
<feature type="non-terminal residue" evidence="1">
    <location>
        <position position="1"/>
    </location>
</feature>
<sequence length="209" mass="22212">VPLRILVALPLFLIVVVSTACGGKQPASSPASEPAPASSTSAAVEPTLADDDYLLLATSSTATMQDELNAAADRGYELLETTTTGGGIGEIIAILQRTPEDAPGFEYWVLATIRTSTMEQELRQAGLAGFAYQDHVDHRKENVIFLSRSRDPEKIAPVEYALLATNKTSTMQSELRRALAAGFRFHGVTVNNGLSGGKEVVIILSRPGA</sequence>
<gene>
    <name evidence="1" type="ORF">METZ01_LOCUS125873</name>
</gene>
<accession>A0A381Y7H3</accession>
<dbReference type="EMBL" id="UINC01017575">
    <property type="protein sequence ID" value="SVA73019.1"/>
    <property type="molecule type" value="Genomic_DNA"/>
</dbReference>